<dbReference type="Gene3D" id="1.50.10.20">
    <property type="match status" value="1"/>
</dbReference>
<dbReference type="Pfam" id="PF01835">
    <property type="entry name" value="MG2"/>
    <property type="match status" value="1"/>
</dbReference>
<dbReference type="Gene3D" id="2.60.40.1930">
    <property type="match status" value="2"/>
</dbReference>
<evidence type="ECO:0000313" key="10">
    <source>
        <dbReference type="Proteomes" id="UP001181693"/>
    </source>
</evidence>
<evidence type="ECO:0000256" key="5">
    <source>
        <dbReference type="ARBA" id="ARBA00023157"/>
    </source>
</evidence>
<keyword evidence="6" id="KW-0325">Glycoprotein</keyword>
<dbReference type="Gene3D" id="2.60.40.10">
    <property type="entry name" value="Immunoglobulins"/>
    <property type="match status" value="1"/>
</dbReference>
<protein>
    <recommendedName>
        <fullName evidence="8">Alpha-2-macroglobulin domain-containing protein</fullName>
    </recommendedName>
</protein>
<dbReference type="SUPFAM" id="SSF81296">
    <property type="entry name" value="E set domains"/>
    <property type="match status" value="1"/>
</dbReference>
<keyword evidence="4" id="KW-0722">Serine protease inhibitor</keyword>
<dbReference type="InterPro" id="IPR001599">
    <property type="entry name" value="Macroglobln_a2"/>
</dbReference>
<dbReference type="Proteomes" id="UP001181693">
    <property type="component" value="Unassembled WGS sequence"/>
</dbReference>
<dbReference type="SUPFAM" id="SSF48239">
    <property type="entry name" value="Terpenoid cyclases/Protein prenyltransferases"/>
    <property type="match status" value="1"/>
</dbReference>
<dbReference type="SMART" id="SM01360">
    <property type="entry name" value="A2M"/>
    <property type="match status" value="1"/>
</dbReference>
<name>A0AAV2ZLE8_PYXAD</name>
<dbReference type="InterPro" id="IPR013783">
    <property type="entry name" value="Ig-like_fold"/>
</dbReference>
<dbReference type="InterPro" id="IPR050473">
    <property type="entry name" value="A2M/Complement_sys"/>
</dbReference>
<evidence type="ECO:0000313" key="9">
    <source>
        <dbReference type="EMBL" id="DBA15039.1"/>
    </source>
</evidence>
<feature type="domain" description="Alpha-2-macroglobulin" evidence="8">
    <location>
        <begin position="416"/>
        <end position="508"/>
    </location>
</feature>
<feature type="signal peptide" evidence="7">
    <location>
        <begin position="1"/>
        <end position="20"/>
    </location>
</feature>
<feature type="chain" id="PRO_5043696659" description="Alpha-2-macroglobulin domain-containing protein" evidence="7">
    <location>
        <begin position="21"/>
        <end position="974"/>
    </location>
</feature>
<evidence type="ECO:0000259" key="8">
    <source>
        <dbReference type="SMART" id="SM01360"/>
    </source>
</evidence>
<keyword evidence="3 7" id="KW-0732">Signal</keyword>
<dbReference type="InterPro" id="IPR011625">
    <property type="entry name" value="A2M_N_BRD"/>
</dbReference>
<dbReference type="InterPro" id="IPR011626">
    <property type="entry name" value="Alpha-macroglobulin_TED"/>
</dbReference>
<dbReference type="InterPro" id="IPR014756">
    <property type="entry name" value="Ig_E-set"/>
</dbReference>
<dbReference type="GO" id="GO:0005615">
    <property type="term" value="C:extracellular space"/>
    <property type="evidence" value="ECO:0007669"/>
    <property type="project" value="InterPro"/>
</dbReference>
<comment type="caution">
    <text evidence="9">The sequence shown here is derived from an EMBL/GenBank/DDBJ whole genome shotgun (WGS) entry which is preliminary data.</text>
</comment>
<dbReference type="InterPro" id="IPR047565">
    <property type="entry name" value="Alpha-macroglob_thiol-ester_cl"/>
</dbReference>
<dbReference type="SMART" id="SM01419">
    <property type="entry name" value="Thiol-ester_cl"/>
    <property type="match status" value="1"/>
</dbReference>
<dbReference type="InterPro" id="IPR019742">
    <property type="entry name" value="MacrogloblnA2_CS"/>
</dbReference>
<reference evidence="9" key="1">
    <citation type="thesis" date="2020" institute="ProQuest LLC" country="789 East Eisenhower Parkway, Ann Arbor, MI, USA">
        <title>Comparative Genomics and Chromosome Evolution.</title>
        <authorList>
            <person name="Mudd A.B."/>
        </authorList>
    </citation>
    <scope>NUCLEOTIDE SEQUENCE</scope>
    <source>
        <strain evidence="9">1538</strain>
        <tissue evidence="9">Blood</tissue>
    </source>
</reference>
<dbReference type="InterPro" id="IPR002890">
    <property type="entry name" value="MG2"/>
</dbReference>
<dbReference type="AlphaFoldDB" id="A0AAV2ZLE8"/>
<dbReference type="Pfam" id="PF00207">
    <property type="entry name" value="A2M"/>
    <property type="match status" value="1"/>
</dbReference>
<evidence type="ECO:0000256" key="2">
    <source>
        <dbReference type="ARBA" id="ARBA00022690"/>
    </source>
</evidence>
<dbReference type="FunFam" id="2.60.40.1930:FF:000001">
    <property type="entry name" value="CD109 isoform 3"/>
    <property type="match status" value="1"/>
</dbReference>
<dbReference type="InterPro" id="IPR008930">
    <property type="entry name" value="Terpenoid_cyclase/PrenylTrfase"/>
</dbReference>
<dbReference type="PANTHER" id="PTHR11412:SF178">
    <property type="entry name" value="ALPHA-2-MACROGLOBULIN-LIKE PROTEIN 1"/>
    <property type="match status" value="1"/>
</dbReference>
<dbReference type="PANTHER" id="PTHR11412">
    <property type="entry name" value="MACROGLOBULIN / COMPLEMENT"/>
    <property type="match status" value="1"/>
</dbReference>
<evidence type="ECO:0000256" key="7">
    <source>
        <dbReference type="SAM" id="SignalP"/>
    </source>
</evidence>
<keyword evidence="5" id="KW-1015">Disulfide bond</keyword>
<evidence type="ECO:0000256" key="1">
    <source>
        <dbReference type="ARBA" id="ARBA00010952"/>
    </source>
</evidence>
<dbReference type="EMBL" id="DYDO01000012">
    <property type="protein sequence ID" value="DBA15039.1"/>
    <property type="molecule type" value="Genomic_DNA"/>
</dbReference>
<sequence>MAPFLLSICLFLFVPPLASASEPYYMVTVPAQMVYPSQERACVLILHLQGEVKLKMELKKDNIIHQVADDTINTPNFFHCYNFQLPAAVEEEVWFFHISMDGDNLHMEKTKKVLIIEGTLVTFIQTDKPYYKPGQTVSFRIVTLDNTFRTQNIKDPENNRIVQWLDVTPIQGIASLSFPLANELSLGEYTISIHKTYQLTFSVSEDDRTYSPKVNETVYLVVGFEEEDLNLTAVTNELGLATFTLDTSSWEDMVSIRDPKKNRIGQWLNLKPNKGIIDLSFPLDSDSQLGIYTIIAPNAVQDFHVSEYDCIEGRFGLITLMCYQVTLEFSPKEVSPDSHTTLYVNAQPGSLCSVRSVDEGVLLLKPDSEISSDLVNPYIADGPGNIFVDDSYMPPIHSSISAFDMNKRIRGHFSETLLWELVTVGKSGKADIKVHVPDSITEWKTTAFCMGDIGLGIANTTSLRTFSPFFILLNHPYSVVRGETFSIKVSAFNYLPNPMMIAYNKIQLSCQGSAEIVVSVEAIDTEGECRGEKPIVPETGASDAVMQTIIIKAEGMPVEKSHNSILCGGANLSAETIFIPVPSEAVAGSVSASFSVVGDLMGSALQGTEQLLTLPSGCGEQNMAKFVLNILVNEYLQSTNQMTEDIRKLGVGYIRRALLTAFVMKSFHAASRSIAVDKNYIVDAGKWLMENQLPSGCYRNRGKLFKSTLKGGVNDMISLTAYITTAFLETGSHVEDPTVQNALGCLQNNIAQVDSMYTKSLLAYAFTLAKNYQMREILLQELHDKAVKIGEETYWPANPDNLKKKSAWSEPDSNEVELAAYVTLAHLSLDYPTKKDIREATRISKWIVQQRNPHGGMASTQDTVVAFQALTKFYNITYTKHEALKVTLGTVEERSLHHFFVDEKTRLLLHRKQLTRLPGNYTVKVEGEGCVFIQTSLKYNIHIAKAKPAFDLKVNVTLVEDQTKPVLQYTIDVR</sequence>
<organism evidence="9 10">
    <name type="scientific">Pyxicephalus adspersus</name>
    <name type="common">African bullfrog</name>
    <dbReference type="NCBI Taxonomy" id="30357"/>
    <lineage>
        <taxon>Eukaryota</taxon>
        <taxon>Metazoa</taxon>
        <taxon>Chordata</taxon>
        <taxon>Craniata</taxon>
        <taxon>Vertebrata</taxon>
        <taxon>Euteleostomi</taxon>
        <taxon>Amphibia</taxon>
        <taxon>Batrachia</taxon>
        <taxon>Anura</taxon>
        <taxon>Neobatrachia</taxon>
        <taxon>Ranoidea</taxon>
        <taxon>Pyxicephalidae</taxon>
        <taxon>Pyxicephalinae</taxon>
        <taxon>Pyxicephalus</taxon>
    </lineage>
</organism>
<evidence type="ECO:0000256" key="6">
    <source>
        <dbReference type="ARBA" id="ARBA00023180"/>
    </source>
</evidence>
<keyword evidence="10" id="KW-1185">Reference proteome</keyword>
<gene>
    <name evidence="9" type="ORF">GDO54_004301</name>
</gene>
<evidence type="ECO:0000256" key="3">
    <source>
        <dbReference type="ARBA" id="ARBA00022729"/>
    </source>
</evidence>
<dbReference type="PROSITE" id="PS00477">
    <property type="entry name" value="ALPHA_2_MACROGLOBULIN"/>
    <property type="match status" value="1"/>
</dbReference>
<accession>A0AAV2ZLE8</accession>
<dbReference type="GO" id="GO:0004867">
    <property type="term" value="F:serine-type endopeptidase inhibitor activity"/>
    <property type="evidence" value="ECO:0007669"/>
    <property type="project" value="UniProtKB-KW"/>
</dbReference>
<comment type="similarity">
    <text evidence="1">Belongs to the protease inhibitor I39 (alpha-2-macroglobulin) family.</text>
</comment>
<proteinExistence type="inferred from homology"/>
<dbReference type="Gene3D" id="2.20.130.20">
    <property type="match status" value="1"/>
</dbReference>
<evidence type="ECO:0000256" key="4">
    <source>
        <dbReference type="ARBA" id="ARBA00022900"/>
    </source>
</evidence>
<dbReference type="Pfam" id="PF07703">
    <property type="entry name" value="A2M_BRD"/>
    <property type="match status" value="1"/>
</dbReference>
<keyword evidence="2" id="KW-0646">Protease inhibitor</keyword>
<dbReference type="Pfam" id="PF07678">
    <property type="entry name" value="TED_complement"/>
    <property type="match status" value="2"/>
</dbReference>